<reference evidence="1 2" key="1">
    <citation type="submission" date="2014-04" db="EMBL/GenBank/DDBJ databases">
        <title>Evolutionary Origins and Diversification of the Mycorrhizal Mutualists.</title>
        <authorList>
            <consortium name="DOE Joint Genome Institute"/>
            <consortium name="Mycorrhizal Genomics Consortium"/>
            <person name="Kohler A."/>
            <person name="Kuo A."/>
            <person name="Nagy L.G."/>
            <person name="Floudas D."/>
            <person name="Copeland A."/>
            <person name="Barry K.W."/>
            <person name="Cichocki N."/>
            <person name="Veneault-Fourrey C."/>
            <person name="LaButti K."/>
            <person name="Lindquist E.A."/>
            <person name="Lipzen A."/>
            <person name="Lundell T."/>
            <person name="Morin E."/>
            <person name="Murat C."/>
            <person name="Riley R."/>
            <person name="Ohm R."/>
            <person name="Sun H."/>
            <person name="Tunlid A."/>
            <person name="Henrissat B."/>
            <person name="Grigoriev I.V."/>
            <person name="Hibbett D.S."/>
            <person name="Martin F."/>
        </authorList>
    </citation>
    <scope>NUCLEOTIDE SEQUENCE [LARGE SCALE GENOMIC DNA]</scope>
    <source>
        <strain evidence="1 2">FD-317 M1</strain>
    </source>
</reference>
<gene>
    <name evidence="1" type="ORF">GYMLUDRAFT_260613</name>
</gene>
<accession>A0A0D0CR21</accession>
<keyword evidence="2" id="KW-1185">Reference proteome</keyword>
<name>A0A0D0CR21_9AGAR</name>
<dbReference type="AlphaFoldDB" id="A0A0D0CR21"/>
<proteinExistence type="predicted"/>
<dbReference type="Proteomes" id="UP000053593">
    <property type="component" value="Unassembled WGS sequence"/>
</dbReference>
<dbReference type="OrthoDB" id="3945550at2759"/>
<evidence type="ECO:0000313" key="2">
    <source>
        <dbReference type="Proteomes" id="UP000053593"/>
    </source>
</evidence>
<dbReference type="HOGENOM" id="CLU_504370_0_0_1"/>
<dbReference type="EMBL" id="KN834770">
    <property type="protein sequence ID" value="KIK61562.1"/>
    <property type="molecule type" value="Genomic_DNA"/>
</dbReference>
<sequence length="540" mass="62709">MTRKLDQLGIDILETILLTIHNSSRHSLFSILTTNKTLYKLALPFIFRHCHFNVGSHFKQITLPRLLLLFKNDFALRSIRILTLTGRRSPGNDIQDLENWKTLVQLISQIVHLEQLIIQTRYLKFPLNVLGALRPHTKLYVYDWLPSSFVSWTIEDEELSKSPNLHLIQIDASTCCSSGDSSRLQTFERIAWLAPNLRVISATSRCFCITHPFRRQIELAVQLQLSRNAIQVRRKQVKEIELDGAFVGPHSLEYLSQFVYINQLTTLGVWPGPEFLLMAARGLDGKNMFSYLKELRLTLYLWGFTSESMASALNLFLSTCPPLFALELIIPVSKDVWPLSLIWPTILTNHGLSLRILRYHHAEAANINSQPRACLSADDLRQLCSRVPHLEEFEFDIDRTRSAEHEREIYTSLCTVASLRRLIIHMDIGLLTKTRTGTGDDNSNKPQVFGGTYRQLEKTSMIQIWTLLTNQQVRLLLDELIVHIGERERYADTYEWEAWSWQWFRAKRSERDDKKCEADFQYEYAPTPQWGYMENRAVDR</sequence>
<evidence type="ECO:0000313" key="1">
    <source>
        <dbReference type="EMBL" id="KIK61562.1"/>
    </source>
</evidence>
<organism evidence="1 2">
    <name type="scientific">Collybiopsis luxurians FD-317 M1</name>
    <dbReference type="NCBI Taxonomy" id="944289"/>
    <lineage>
        <taxon>Eukaryota</taxon>
        <taxon>Fungi</taxon>
        <taxon>Dikarya</taxon>
        <taxon>Basidiomycota</taxon>
        <taxon>Agaricomycotina</taxon>
        <taxon>Agaricomycetes</taxon>
        <taxon>Agaricomycetidae</taxon>
        <taxon>Agaricales</taxon>
        <taxon>Marasmiineae</taxon>
        <taxon>Omphalotaceae</taxon>
        <taxon>Collybiopsis</taxon>
        <taxon>Collybiopsis luxurians</taxon>
    </lineage>
</organism>
<protein>
    <submittedName>
        <fullName evidence="1">Uncharacterized protein</fullName>
    </submittedName>
</protein>